<proteinExistence type="predicted"/>
<keyword evidence="2" id="KW-1185">Reference proteome</keyword>
<reference evidence="1 2" key="1">
    <citation type="submission" date="2023-07" db="EMBL/GenBank/DDBJ databases">
        <title>Sorghum-associated microbial communities from plants grown in Nebraska, USA.</title>
        <authorList>
            <person name="Schachtman D."/>
        </authorList>
    </citation>
    <scope>NUCLEOTIDE SEQUENCE [LARGE SCALE GENOMIC DNA]</scope>
    <source>
        <strain evidence="1 2">3262</strain>
    </source>
</reference>
<sequence>MTRINLDFTWENSAQKTITVYDQLLMNGVSVS</sequence>
<dbReference type="Proteomes" id="UP001247620">
    <property type="component" value="Unassembled WGS sequence"/>
</dbReference>
<name>A0ABU1TC69_9SPHI</name>
<comment type="caution">
    <text evidence="1">The sequence shown here is derived from an EMBL/GenBank/DDBJ whole genome shotgun (WGS) entry which is preliminary data.</text>
</comment>
<protein>
    <submittedName>
        <fullName evidence="1">Uncharacterized protein</fullName>
    </submittedName>
</protein>
<evidence type="ECO:0000313" key="1">
    <source>
        <dbReference type="EMBL" id="MDR6942938.1"/>
    </source>
</evidence>
<evidence type="ECO:0000313" key="2">
    <source>
        <dbReference type="Proteomes" id="UP001247620"/>
    </source>
</evidence>
<gene>
    <name evidence="1" type="ORF">J2W55_002791</name>
</gene>
<accession>A0ABU1TC69</accession>
<dbReference type="EMBL" id="JAVDUU010000003">
    <property type="protein sequence ID" value="MDR6942938.1"/>
    <property type="molecule type" value="Genomic_DNA"/>
</dbReference>
<organism evidence="1 2">
    <name type="scientific">Mucilaginibacter pocheonensis</name>
    <dbReference type="NCBI Taxonomy" id="398050"/>
    <lineage>
        <taxon>Bacteria</taxon>
        <taxon>Pseudomonadati</taxon>
        <taxon>Bacteroidota</taxon>
        <taxon>Sphingobacteriia</taxon>
        <taxon>Sphingobacteriales</taxon>
        <taxon>Sphingobacteriaceae</taxon>
        <taxon>Mucilaginibacter</taxon>
    </lineage>
</organism>